<keyword evidence="2" id="KW-0560">Oxidoreductase</keyword>
<proteinExistence type="inferred from homology"/>
<dbReference type="InterPro" id="IPR036291">
    <property type="entry name" value="NAD(P)-bd_dom_sf"/>
</dbReference>
<dbReference type="Gene3D" id="3.40.50.720">
    <property type="entry name" value="NAD(P)-binding Rossmann-like Domain"/>
    <property type="match status" value="1"/>
</dbReference>
<comment type="similarity">
    <text evidence="1">Belongs to the Gfo/Idh/MocA family.</text>
</comment>
<dbReference type="Pfam" id="PF01408">
    <property type="entry name" value="GFO_IDH_MocA"/>
    <property type="match status" value="1"/>
</dbReference>
<reference evidence="6" key="1">
    <citation type="journal article" date="2019" name="Int. J. Syst. Evol. Microbiol.">
        <title>The Global Catalogue of Microorganisms (GCM) 10K type strain sequencing project: providing services to taxonomists for standard genome sequencing and annotation.</title>
        <authorList>
            <consortium name="The Broad Institute Genomics Platform"/>
            <consortium name="The Broad Institute Genome Sequencing Center for Infectious Disease"/>
            <person name="Wu L."/>
            <person name="Ma J."/>
        </authorList>
    </citation>
    <scope>NUCLEOTIDE SEQUENCE [LARGE SCALE GENOMIC DNA]</scope>
    <source>
        <strain evidence="6">IBRC-M 10813</strain>
    </source>
</reference>
<evidence type="ECO:0000256" key="2">
    <source>
        <dbReference type="ARBA" id="ARBA00023002"/>
    </source>
</evidence>
<organism evidence="5 6">
    <name type="scientific">Salinithrix halophila</name>
    <dbReference type="NCBI Taxonomy" id="1485204"/>
    <lineage>
        <taxon>Bacteria</taxon>
        <taxon>Bacillati</taxon>
        <taxon>Bacillota</taxon>
        <taxon>Bacilli</taxon>
        <taxon>Bacillales</taxon>
        <taxon>Thermoactinomycetaceae</taxon>
        <taxon>Salinithrix</taxon>
    </lineage>
</organism>
<evidence type="ECO:0000259" key="4">
    <source>
        <dbReference type="Pfam" id="PF02894"/>
    </source>
</evidence>
<evidence type="ECO:0000313" key="6">
    <source>
        <dbReference type="Proteomes" id="UP001595843"/>
    </source>
</evidence>
<protein>
    <submittedName>
        <fullName evidence="5">Oxidoreductase</fullName>
    </submittedName>
</protein>
<keyword evidence="6" id="KW-1185">Reference proteome</keyword>
<dbReference type="Gene3D" id="3.30.360.10">
    <property type="entry name" value="Dihydrodipicolinate Reductase, domain 2"/>
    <property type="match status" value="1"/>
</dbReference>
<dbReference type="Pfam" id="PF02894">
    <property type="entry name" value="GFO_IDH_MocA_C"/>
    <property type="match status" value="1"/>
</dbReference>
<dbReference type="RefSeq" id="WP_380701148.1">
    <property type="nucleotide sequence ID" value="NZ_JBHSAP010000003.1"/>
</dbReference>
<dbReference type="PANTHER" id="PTHR43708">
    <property type="entry name" value="CONSERVED EXPRESSED OXIDOREDUCTASE (EUROFUNG)"/>
    <property type="match status" value="1"/>
</dbReference>
<evidence type="ECO:0000256" key="1">
    <source>
        <dbReference type="ARBA" id="ARBA00010928"/>
    </source>
</evidence>
<name>A0ABV8JC58_9BACL</name>
<dbReference type="NCBIfam" id="NF008607">
    <property type="entry name" value="PRK11579.1"/>
    <property type="match status" value="1"/>
</dbReference>
<comment type="caution">
    <text evidence="5">The sequence shown here is derived from an EMBL/GenBank/DDBJ whole genome shotgun (WGS) entry which is preliminary data.</text>
</comment>
<evidence type="ECO:0000313" key="5">
    <source>
        <dbReference type="EMBL" id="MFC4075337.1"/>
    </source>
</evidence>
<feature type="domain" description="Gfo/Idh/MocA-like oxidoreductase N-terminal" evidence="3">
    <location>
        <begin position="5"/>
        <end position="122"/>
    </location>
</feature>
<gene>
    <name evidence="5" type="ORF">ACFOUO_00725</name>
</gene>
<accession>A0ABV8JC58</accession>
<evidence type="ECO:0000259" key="3">
    <source>
        <dbReference type="Pfam" id="PF01408"/>
    </source>
</evidence>
<dbReference type="EMBL" id="JBHSAP010000003">
    <property type="protein sequence ID" value="MFC4075337.1"/>
    <property type="molecule type" value="Genomic_DNA"/>
</dbReference>
<feature type="domain" description="Gfo/Idh/MocA-like oxidoreductase C-terminal" evidence="4">
    <location>
        <begin position="134"/>
        <end position="344"/>
    </location>
</feature>
<dbReference type="SUPFAM" id="SSF51735">
    <property type="entry name" value="NAD(P)-binding Rossmann-fold domains"/>
    <property type="match status" value="1"/>
</dbReference>
<dbReference type="InterPro" id="IPR051317">
    <property type="entry name" value="Gfo/Idh/MocA_oxidoreduct"/>
</dbReference>
<dbReference type="InterPro" id="IPR000683">
    <property type="entry name" value="Gfo/Idh/MocA-like_OxRdtase_N"/>
</dbReference>
<dbReference type="Proteomes" id="UP001595843">
    <property type="component" value="Unassembled WGS sequence"/>
</dbReference>
<dbReference type="PANTHER" id="PTHR43708:SF5">
    <property type="entry name" value="CONSERVED EXPRESSED OXIDOREDUCTASE (EUROFUNG)-RELATED"/>
    <property type="match status" value="1"/>
</dbReference>
<dbReference type="InterPro" id="IPR004104">
    <property type="entry name" value="Gfo/Idh/MocA-like_OxRdtase_C"/>
</dbReference>
<sequence>MRKDIKVGIIGYGLSGKVFHAPIIGATEGLQVTKVVTSRREEVRRDWPQVSVTEEPKDLIMDPDIDLVVIATPNTLHYPLAKEALQAGKHAVVEKPFTIHSEEGEELARIAEEKGLALSVYHNRRWDNDFLTIKSCMEQGHLGEVHTWKTHYHRYRPLVRDRWRETAGEGAGTLFDLGSHLIDQALHLFGEPDTVWGDVLIQRDGAGAPDYFHLVLGYGDYRRVDLRSSSIVKGAGPRFEVHGSKGSFIKYGLDGQEEALKQGAKPGDAGWGEDDPCNYGQLTLDRHGETVIETVPTLRGCYEEYYRQIRDALTHGAPVPVTAGEATRVIRVIERAMESSRTGRALRYAIG</sequence>